<name>A0ACD5EWR7_9HYPH</name>
<dbReference type="EMBL" id="CP171854">
    <property type="protein sequence ID" value="XKM43624.1"/>
    <property type="molecule type" value="Genomic_DNA"/>
</dbReference>
<gene>
    <name evidence="1" type="ORF">A4U53_039460</name>
</gene>
<reference evidence="1" key="1">
    <citation type="submission" date="2024-10" db="EMBL/GenBank/DDBJ databases">
        <title>Strain of Rhizobium-related bacteria isolated fromm roots of Vavilovia formosa.</title>
        <authorList>
            <person name="Kimeklis A."/>
            <person name="Afonin A."/>
        </authorList>
    </citation>
    <scope>NUCLEOTIDE SEQUENCE</scope>
    <source>
        <strain evidence="1">Vaf-46</strain>
    </source>
</reference>
<protein>
    <submittedName>
        <fullName evidence="1">NAD(P)H-binding protein</fullName>
    </submittedName>
</protein>
<dbReference type="Proteomes" id="UP000078465">
    <property type="component" value="Plasmid unnamed1"/>
</dbReference>
<proteinExistence type="predicted"/>
<evidence type="ECO:0000313" key="1">
    <source>
        <dbReference type="EMBL" id="XKM43624.1"/>
    </source>
</evidence>
<accession>A0ACD5EWR7</accession>
<evidence type="ECO:0000313" key="2">
    <source>
        <dbReference type="Proteomes" id="UP000078465"/>
    </source>
</evidence>
<sequence>MTVIARKVSSDAYLVASDLEWVIVRLGTLSDAPGTGEVKLDVAISYGDIPREDVATCLTRIIGEPNVRNVVLELTAGSEPINQALSRLVARAELLTGRII</sequence>
<keyword evidence="1" id="KW-0614">Plasmid</keyword>
<organism evidence="1 2">
    <name type="scientific">Rhizobium ruizarguesonis</name>
    <dbReference type="NCBI Taxonomy" id="2081791"/>
    <lineage>
        <taxon>Bacteria</taxon>
        <taxon>Pseudomonadati</taxon>
        <taxon>Pseudomonadota</taxon>
        <taxon>Alphaproteobacteria</taxon>
        <taxon>Hyphomicrobiales</taxon>
        <taxon>Rhizobiaceae</taxon>
        <taxon>Rhizobium/Agrobacterium group</taxon>
        <taxon>Rhizobium</taxon>
    </lineage>
</organism>
<geneLocation type="plasmid" evidence="1 2">
    <name>unnamed1</name>
</geneLocation>